<dbReference type="PANTHER" id="PTHR43384:SF11">
    <property type="entry name" value="SEPTUM SITE DETERMINING PROTEIN"/>
    <property type="match status" value="1"/>
</dbReference>
<comment type="caution">
    <text evidence="3">The sequence shown here is derived from an EMBL/GenBank/DDBJ whole genome shotgun (WGS) entry which is preliminary data.</text>
</comment>
<evidence type="ECO:0000313" key="3">
    <source>
        <dbReference type="EMBL" id="GAA12914.1"/>
    </source>
</evidence>
<dbReference type="Proteomes" id="UP000003558">
    <property type="component" value="Unassembled WGS sequence"/>
</dbReference>
<dbReference type="STRING" id="1027371.GOALK_060_01470"/>
<dbReference type="EMBL" id="BACI01000060">
    <property type="protein sequence ID" value="GAA12914.1"/>
    <property type="molecule type" value="Genomic_DNA"/>
</dbReference>
<name>F9VWC5_9ACTN</name>
<dbReference type="InterPro" id="IPR027417">
    <property type="entry name" value="P-loop_NTPase"/>
</dbReference>
<feature type="region of interest" description="Disordered" evidence="1">
    <location>
        <begin position="351"/>
        <end position="372"/>
    </location>
</feature>
<feature type="domain" description="Rv3660c-like CheY-like N-terminal" evidence="2">
    <location>
        <begin position="27"/>
        <end position="132"/>
    </location>
</feature>
<dbReference type="NCBIfam" id="TIGR03815">
    <property type="entry name" value="CpaE_hom_Actino"/>
    <property type="match status" value="1"/>
</dbReference>
<dbReference type="AlphaFoldDB" id="F9VWC5"/>
<accession>F9VWC5</accession>
<gene>
    <name evidence="3" type="ORF">GOALK_060_01470</name>
</gene>
<dbReference type="GO" id="GO:0051782">
    <property type="term" value="P:negative regulation of cell division"/>
    <property type="evidence" value="ECO:0007669"/>
    <property type="project" value="TreeGrafter"/>
</dbReference>
<dbReference type="InterPro" id="IPR050625">
    <property type="entry name" value="ParA/MinD_ATPase"/>
</dbReference>
<dbReference type="InterPro" id="IPR059050">
    <property type="entry name" value="Rv3660c_N"/>
</dbReference>
<dbReference type="PANTHER" id="PTHR43384">
    <property type="entry name" value="SEPTUM SITE-DETERMINING PROTEIN MIND HOMOLOG, CHLOROPLASTIC-RELATED"/>
    <property type="match status" value="1"/>
</dbReference>
<reference evidence="3 4" key="1">
    <citation type="submission" date="2011-05" db="EMBL/GenBank/DDBJ databases">
        <title>Whole genome shotgun sequence of Gordonia alkanivorans NBRC 16433.</title>
        <authorList>
            <person name="Hosoyama A."/>
            <person name="Nakamura S."/>
            <person name="Takarada H."/>
            <person name="Tsuchikane K."/>
            <person name="Yamazaki S."/>
            <person name="Fujita N."/>
        </authorList>
    </citation>
    <scope>NUCLEOTIDE SEQUENCE [LARGE SCALE GENOMIC DNA]</scope>
    <source>
        <strain evidence="3 4">NBRC 16433</strain>
    </source>
</reference>
<proteinExistence type="predicted"/>
<dbReference type="Pfam" id="PF26563">
    <property type="entry name" value="Rv3660c_N"/>
    <property type="match status" value="1"/>
</dbReference>
<evidence type="ECO:0000259" key="2">
    <source>
        <dbReference type="Pfam" id="PF26563"/>
    </source>
</evidence>
<dbReference type="GO" id="GO:0005524">
    <property type="term" value="F:ATP binding"/>
    <property type="evidence" value="ECO:0007669"/>
    <property type="project" value="TreeGrafter"/>
</dbReference>
<protein>
    <recommendedName>
        <fullName evidence="2">Rv3660c-like CheY-like N-terminal domain-containing protein</fullName>
    </recommendedName>
</protein>
<sequence>MSTEAASGLLRDLLRLIIDAMPDDLLVLVDPDLYDDVARCAAAAGYRTVAARPDDCRREWLTSRAVVADPAAIAVLTLIHPPRRDGLILVSAEEPRADTWRMAMDLGATDAAALPSDENRLVRSLTDVRVPRRRPAGVLAVIGAHGGAGASTLAAAVALTSVGNGSSTLLLDLDDVAPGTDLLLGIEQRPGLRWQDLSLDGGVVGGTALHHALPRAGSGLAVLTSERLPTRAPGSDAVAAVIDAGQAHGDLVVVDLPRADTPVVRTAIASADLVVLVSAPSVGGCAAARRVVGRLIGDEVSVELVVRGPSPGGLRPAQVADAIGVPLIAAYRPDPRLPVRLEGGPLRVRPRSPLGRAAQAVHSRVAGQGRAA</sequence>
<evidence type="ECO:0000256" key="1">
    <source>
        <dbReference type="SAM" id="MobiDB-lite"/>
    </source>
</evidence>
<dbReference type="SUPFAM" id="SSF52540">
    <property type="entry name" value="P-loop containing nucleoside triphosphate hydrolases"/>
    <property type="match status" value="1"/>
</dbReference>
<dbReference type="eggNOG" id="COG4963">
    <property type="taxonomic scope" value="Bacteria"/>
</dbReference>
<dbReference type="Gene3D" id="3.40.50.300">
    <property type="entry name" value="P-loop containing nucleotide triphosphate hydrolases"/>
    <property type="match status" value="1"/>
</dbReference>
<dbReference type="GO" id="GO:0005829">
    <property type="term" value="C:cytosol"/>
    <property type="evidence" value="ECO:0007669"/>
    <property type="project" value="TreeGrafter"/>
</dbReference>
<dbReference type="InterPro" id="IPR022521">
    <property type="entry name" value="Rv3660c"/>
</dbReference>
<dbReference type="GO" id="GO:0009898">
    <property type="term" value="C:cytoplasmic side of plasma membrane"/>
    <property type="evidence" value="ECO:0007669"/>
    <property type="project" value="TreeGrafter"/>
</dbReference>
<evidence type="ECO:0000313" key="4">
    <source>
        <dbReference type="Proteomes" id="UP000003558"/>
    </source>
</evidence>
<organism evidence="3 4">
    <name type="scientific">Gordonia alkanivorans NBRC 16433</name>
    <dbReference type="NCBI Taxonomy" id="1027371"/>
    <lineage>
        <taxon>Bacteria</taxon>
        <taxon>Bacillati</taxon>
        <taxon>Actinomycetota</taxon>
        <taxon>Actinomycetes</taxon>
        <taxon>Mycobacteriales</taxon>
        <taxon>Gordoniaceae</taxon>
        <taxon>Gordonia</taxon>
    </lineage>
</organism>
<dbReference type="GO" id="GO:0016887">
    <property type="term" value="F:ATP hydrolysis activity"/>
    <property type="evidence" value="ECO:0007669"/>
    <property type="project" value="TreeGrafter"/>
</dbReference>